<sequence length="83" mass="8865">MLYREGCVMSEDRVVALEIALKTVMAVAGRQGVATDELCRKSIGAIIGDPAFNWVKPDHAEDAIAEIEMAQAAIAHLSLPSAK</sequence>
<name>A0A010SSU6_PSEFL</name>
<protein>
    <submittedName>
        <fullName evidence="1">Uncharacterized protein</fullName>
    </submittedName>
</protein>
<dbReference type="EMBL" id="AFOY02000015">
    <property type="protein sequence ID" value="EXF94058.1"/>
    <property type="molecule type" value="Genomic_DNA"/>
</dbReference>
<accession>A0A010SSU6</accession>
<dbReference type="Proteomes" id="UP000022611">
    <property type="component" value="Unassembled WGS sequence"/>
</dbReference>
<reference evidence="1 2" key="1">
    <citation type="journal article" date="2011" name="J. Bacteriol.">
        <title>Draft genome sequence of the polycyclic aromatic hydrocarbon-degrading, genetically engineered bioluminescent bioreporter Pseudomonas fluorescens HK44.</title>
        <authorList>
            <person name="Chauhan A."/>
            <person name="Layton A.C."/>
            <person name="Williams D.E."/>
            <person name="Smartt A.E."/>
            <person name="Ripp S."/>
            <person name="Karpinets T.V."/>
            <person name="Brown S.D."/>
            <person name="Sayler G.S."/>
        </authorList>
    </citation>
    <scope>NUCLEOTIDE SEQUENCE [LARGE SCALE GENOMIC DNA]</scope>
    <source>
        <strain evidence="1 2">HK44</strain>
    </source>
</reference>
<dbReference type="AlphaFoldDB" id="A0A010SSU6"/>
<dbReference type="HOGENOM" id="CLU_2539973_0_0_6"/>
<proteinExistence type="predicted"/>
<dbReference type="PATRIC" id="fig|1042209.11.peg.2970"/>
<gene>
    <name evidence="1" type="ORF">HK44_003100</name>
</gene>
<comment type="caution">
    <text evidence="1">The sequence shown here is derived from an EMBL/GenBank/DDBJ whole genome shotgun (WGS) entry which is preliminary data.</text>
</comment>
<evidence type="ECO:0000313" key="1">
    <source>
        <dbReference type="EMBL" id="EXF94058.1"/>
    </source>
</evidence>
<organism evidence="1 2">
    <name type="scientific">Pseudomonas fluorescens HK44</name>
    <dbReference type="NCBI Taxonomy" id="1042209"/>
    <lineage>
        <taxon>Bacteria</taxon>
        <taxon>Pseudomonadati</taxon>
        <taxon>Pseudomonadota</taxon>
        <taxon>Gammaproteobacteria</taxon>
        <taxon>Pseudomonadales</taxon>
        <taxon>Pseudomonadaceae</taxon>
        <taxon>Pseudomonas</taxon>
    </lineage>
</organism>
<evidence type="ECO:0000313" key="2">
    <source>
        <dbReference type="Proteomes" id="UP000022611"/>
    </source>
</evidence>